<feature type="region of interest" description="Disordered" evidence="1">
    <location>
        <begin position="123"/>
        <end position="153"/>
    </location>
</feature>
<reference evidence="2" key="1">
    <citation type="submission" date="2018-11" db="EMBL/GenBank/DDBJ databases">
        <authorList>
            <consortium name="Pathogen Informatics"/>
        </authorList>
    </citation>
    <scope>NUCLEOTIDE SEQUENCE</scope>
</reference>
<keyword evidence="3" id="KW-1185">Reference proteome</keyword>
<dbReference type="Proteomes" id="UP000784294">
    <property type="component" value="Unassembled WGS sequence"/>
</dbReference>
<gene>
    <name evidence="2" type="ORF">PXEA_LOCUS16868</name>
</gene>
<evidence type="ECO:0000313" key="3">
    <source>
        <dbReference type="Proteomes" id="UP000784294"/>
    </source>
</evidence>
<sequence>MCNKNIADRIYSKAFHELSAYQRVVLIRALVESTLRAFDNLRASLDRWADWEASRPVELGYDPTDGIVYLRFPSLIDAEICTPCRIYSLPRPQAEFTFPPTWPNETQPTEALSTRTPINELALAEDNLESKDEEIGSQGQTKRRRYKRYLQRS</sequence>
<dbReference type="EMBL" id="CAAALY010061852">
    <property type="protein sequence ID" value="VEL23428.1"/>
    <property type="molecule type" value="Genomic_DNA"/>
</dbReference>
<feature type="compositionally biased region" description="Basic residues" evidence="1">
    <location>
        <begin position="141"/>
        <end position="153"/>
    </location>
</feature>
<accession>A0A448WYI3</accession>
<evidence type="ECO:0000313" key="2">
    <source>
        <dbReference type="EMBL" id="VEL23428.1"/>
    </source>
</evidence>
<organism evidence="2 3">
    <name type="scientific">Protopolystoma xenopodis</name>
    <dbReference type="NCBI Taxonomy" id="117903"/>
    <lineage>
        <taxon>Eukaryota</taxon>
        <taxon>Metazoa</taxon>
        <taxon>Spiralia</taxon>
        <taxon>Lophotrochozoa</taxon>
        <taxon>Platyhelminthes</taxon>
        <taxon>Monogenea</taxon>
        <taxon>Polyopisthocotylea</taxon>
        <taxon>Polystomatidea</taxon>
        <taxon>Polystomatidae</taxon>
        <taxon>Protopolystoma</taxon>
    </lineage>
</organism>
<evidence type="ECO:0000256" key="1">
    <source>
        <dbReference type="SAM" id="MobiDB-lite"/>
    </source>
</evidence>
<comment type="caution">
    <text evidence="2">The sequence shown here is derived from an EMBL/GenBank/DDBJ whole genome shotgun (WGS) entry which is preliminary data.</text>
</comment>
<dbReference type="AlphaFoldDB" id="A0A448WYI3"/>
<protein>
    <submittedName>
        <fullName evidence="2">Uncharacterized protein</fullName>
    </submittedName>
</protein>
<name>A0A448WYI3_9PLAT</name>
<proteinExistence type="predicted"/>
<dbReference type="OrthoDB" id="1870062at2759"/>